<gene>
    <name evidence="1" type="ORF">FPE_LOCUS15340</name>
</gene>
<name>A0AAD1ZIL0_9LAMI</name>
<protein>
    <submittedName>
        <fullName evidence="1">Uncharacterized protein</fullName>
    </submittedName>
</protein>
<evidence type="ECO:0000313" key="1">
    <source>
        <dbReference type="EMBL" id="CAI9767910.1"/>
    </source>
</evidence>
<dbReference type="Proteomes" id="UP000834106">
    <property type="component" value="Chromosome 9"/>
</dbReference>
<dbReference type="EMBL" id="OU503044">
    <property type="protein sequence ID" value="CAI9767910.1"/>
    <property type="molecule type" value="Genomic_DNA"/>
</dbReference>
<reference evidence="1" key="1">
    <citation type="submission" date="2023-05" db="EMBL/GenBank/DDBJ databases">
        <authorList>
            <person name="Huff M."/>
        </authorList>
    </citation>
    <scope>NUCLEOTIDE SEQUENCE</scope>
</reference>
<evidence type="ECO:0000313" key="2">
    <source>
        <dbReference type="Proteomes" id="UP000834106"/>
    </source>
</evidence>
<sequence>MEHSPPKHIDTSLKGIVTKAQKLRRFIEGDEGVYLLMALRHASQALGPTQIYASLASKKTIAVEKLKAGQVYLSTCPFKKISIFFANKMIGEAASKATTLGVDWQNTVNGLVYL</sequence>
<organism evidence="1 2">
    <name type="scientific">Fraxinus pennsylvanica</name>
    <dbReference type="NCBI Taxonomy" id="56036"/>
    <lineage>
        <taxon>Eukaryota</taxon>
        <taxon>Viridiplantae</taxon>
        <taxon>Streptophyta</taxon>
        <taxon>Embryophyta</taxon>
        <taxon>Tracheophyta</taxon>
        <taxon>Spermatophyta</taxon>
        <taxon>Magnoliopsida</taxon>
        <taxon>eudicotyledons</taxon>
        <taxon>Gunneridae</taxon>
        <taxon>Pentapetalae</taxon>
        <taxon>asterids</taxon>
        <taxon>lamiids</taxon>
        <taxon>Lamiales</taxon>
        <taxon>Oleaceae</taxon>
        <taxon>Oleeae</taxon>
        <taxon>Fraxinus</taxon>
    </lineage>
</organism>
<proteinExistence type="predicted"/>
<dbReference type="AlphaFoldDB" id="A0AAD1ZIL0"/>
<keyword evidence="2" id="KW-1185">Reference proteome</keyword>
<accession>A0AAD1ZIL0</accession>